<comment type="caution">
    <text evidence="1">The sequence shown here is derived from an EMBL/GenBank/DDBJ whole genome shotgun (WGS) entry which is preliminary data.</text>
</comment>
<dbReference type="AlphaFoldDB" id="A0A327Z110"/>
<protein>
    <recommendedName>
        <fullName evidence="3">DUF1877 family protein</fullName>
    </recommendedName>
</protein>
<accession>A0A327Z110</accession>
<organism evidence="1 2">
    <name type="scientific">Actinoplanes lutulentus</name>
    <dbReference type="NCBI Taxonomy" id="1287878"/>
    <lineage>
        <taxon>Bacteria</taxon>
        <taxon>Bacillati</taxon>
        <taxon>Actinomycetota</taxon>
        <taxon>Actinomycetes</taxon>
        <taxon>Micromonosporales</taxon>
        <taxon>Micromonosporaceae</taxon>
        <taxon>Actinoplanes</taxon>
    </lineage>
</organism>
<dbReference type="RefSeq" id="WP_111653709.1">
    <property type="nucleotide sequence ID" value="NZ_JACHWI010000008.1"/>
</dbReference>
<evidence type="ECO:0008006" key="3">
    <source>
        <dbReference type="Google" id="ProtNLM"/>
    </source>
</evidence>
<dbReference type="OrthoDB" id="3535648at2"/>
<keyword evidence="2" id="KW-1185">Reference proteome</keyword>
<gene>
    <name evidence="1" type="ORF">B0I29_121184</name>
</gene>
<dbReference type="EMBL" id="QLMJ01000021">
    <property type="protein sequence ID" value="RAK28088.1"/>
    <property type="molecule type" value="Genomic_DNA"/>
</dbReference>
<dbReference type="Proteomes" id="UP000249341">
    <property type="component" value="Unassembled WGS sequence"/>
</dbReference>
<evidence type="ECO:0000313" key="2">
    <source>
        <dbReference type="Proteomes" id="UP000249341"/>
    </source>
</evidence>
<reference evidence="1 2" key="1">
    <citation type="submission" date="2018-06" db="EMBL/GenBank/DDBJ databases">
        <title>Genomic Encyclopedia of Type Strains, Phase III (KMG-III): the genomes of soil and plant-associated and newly described type strains.</title>
        <authorList>
            <person name="Whitman W."/>
        </authorList>
    </citation>
    <scope>NUCLEOTIDE SEQUENCE [LARGE SCALE GENOMIC DNA]</scope>
    <source>
        <strain evidence="1 2">CGMCC 4.7090</strain>
    </source>
</reference>
<evidence type="ECO:0000313" key="1">
    <source>
        <dbReference type="EMBL" id="RAK28088.1"/>
    </source>
</evidence>
<proteinExistence type="predicted"/>
<sequence length="142" mass="14786">MSSIITFFVVADDAVAAALAGSGPGADLAIAEYGNFDVWTTLTEWESLATGRDLDEVEDDGGADMVSDADEPVVLAFPPALTEALAAADAPALNRLASRWIELRAEEGEEIDEELANDLLGEVAGLAAEAVKAGASLYVWIC</sequence>
<name>A0A327Z110_9ACTN</name>